<dbReference type="GO" id="GO:0005525">
    <property type="term" value="F:GTP binding"/>
    <property type="evidence" value="ECO:0007669"/>
    <property type="project" value="InterPro"/>
</dbReference>
<keyword evidence="3" id="KW-1185">Reference proteome</keyword>
<dbReference type="Pfam" id="PF00009">
    <property type="entry name" value="GTP_EFTU"/>
    <property type="match status" value="1"/>
</dbReference>
<feature type="non-terminal residue" evidence="2">
    <location>
        <position position="44"/>
    </location>
</feature>
<evidence type="ECO:0000259" key="1">
    <source>
        <dbReference type="Pfam" id="PF00009"/>
    </source>
</evidence>
<keyword evidence="2" id="KW-0251">Elongation factor</keyword>
<dbReference type="PANTHER" id="PTHR43721:SF22">
    <property type="entry name" value="ELONGATION FACTOR TU, MITOCHONDRIAL"/>
    <property type="match status" value="1"/>
</dbReference>
<name>A0A1I3HYW2_9FIRM</name>
<evidence type="ECO:0000313" key="2">
    <source>
        <dbReference type="EMBL" id="SFI40779.1"/>
    </source>
</evidence>
<dbReference type="AlphaFoldDB" id="A0A1I3HYW2"/>
<reference evidence="3" key="1">
    <citation type="submission" date="2016-10" db="EMBL/GenBank/DDBJ databases">
        <authorList>
            <person name="Varghese N."/>
            <person name="Submissions S."/>
        </authorList>
    </citation>
    <scope>NUCLEOTIDE SEQUENCE [LARGE SCALE GENOMIC DNA]</scope>
    <source>
        <strain evidence="3">Z-7934</strain>
    </source>
</reference>
<proteinExistence type="predicted"/>
<dbReference type="Gene3D" id="3.40.50.300">
    <property type="entry name" value="P-loop containing nucleotide triphosphate hydrolases"/>
    <property type="match status" value="1"/>
</dbReference>
<dbReference type="EMBL" id="FOQA01000018">
    <property type="protein sequence ID" value="SFI40779.1"/>
    <property type="molecule type" value="Genomic_DNA"/>
</dbReference>
<dbReference type="Proteomes" id="UP000199287">
    <property type="component" value="Unassembled WGS sequence"/>
</dbReference>
<gene>
    <name evidence="2" type="ORF">SAMN05192551_11815</name>
</gene>
<dbReference type="SUPFAM" id="SSF52540">
    <property type="entry name" value="P-loop containing nucleoside triphosphate hydrolases"/>
    <property type="match status" value="1"/>
</dbReference>
<dbReference type="InterPro" id="IPR000795">
    <property type="entry name" value="T_Tr_GTP-bd_dom"/>
</dbReference>
<dbReference type="GO" id="GO:0005829">
    <property type="term" value="C:cytosol"/>
    <property type="evidence" value="ECO:0007669"/>
    <property type="project" value="TreeGrafter"/>
</dbReference>
<feature type="domain" description="Tr-type G" evidence="1">
    <location>
        <begin position="10"/>
        <end position="38"/>
    </location>
</feature>
<dbReference type="GO" id="GO:0003924">
    <property type="term" value="F:GTPase activity"/>
    <property type="evidence" value="ECO:0007669"/>
    <property type="project" value="InterPro"/>
</dbReference>
<dbReference type="InterPro" id="IPR027417">
    <property type="entry name" value="P-loop_NTPase"/>
</dbReference>
<keyword evidence="2" id="KW-0648">Protein biosynthesis</keyword>
<organism evidence="2 3">
    <name type="scientific">Tindallia magadiensis</name>
    <dbReference type="NCBI Taxonomy" id="69895"/>
    <lineage>
        <taxon>Bacteria</taxon>
        <taxon>Bacillati</taxon>
        <taxon>Bacillota</taxon>
        <taxon>Clostridia</taxon>
        <taxon>Peptostreptococcales</taxon>
        <taxon>Tindalliaceae</taxon>
        <taxon>Tindallia</taxon>
    </lineage>
</organism>
<dbReference type="PANTHER" id="PTHR43721">
    <property type="entry name" value="ELONGATION FACTOR TU-RELATED"/>
    <property type="match status" value="1"/>
</dbReference>
<dbReference type="InterPro" id="IPR050055">
    <property type="entry name" value="EF-Tu_GTPase"/>
</dbReference>
<sequence length="44" mass="4736">MAKEKFERSKPHVNIGTIGHVDHGKTTLTAAITCVLNKRFGTGA</sequence>
<evidence type="ECO:0000313" key="3">
    <source>
        <dbReference type="Proteomes" id="UP000199287"/>
    </source>
</evidence>
<dbReference type="GO" id="GO:0003746">
    <property type="term" value="F:translation elongation factor activity"/>
    <property type="evidence" value="ECO:0007669"/>
    <property type="project" value="UniProtKB-KW"/>
</dbReference>
<protein>
    <submittedName>
        <fullName evidence="2">Elongation factor Tu</fullName>
    </submittedName>
</protein>
<dbReference type="RefSeq" id="WP_242939437.1">
    <property type="nucleotide sequence ID" value="NZ_FOQA01000018.1"/>
</dbReference>
<accession>A0A1I3HYW2</accession>